<dbReference type="InterPro" id="IPR003892">
    <property type="entry name" value="CUE"/>
</dbReference>
<evidence type="ECO:0000256" key="2">
    <source>
        <dbReference type="ARBA" id="ARBA00022692"/>
    </source>
</evidence>
<comment type="caution">
    <text evidence="12">The sequence shown here is derived from an EMBL/GenBank/DDBJ whole genome shotgun (WGS) entry which is preliminary data.</text>
</comment>
<evidence type="ECO:0000256" key="4">
    <source>
        <dbReference type="ARBA" id="ARBA00022824"/>
    </source>
</evidence>
<proteinExistence type="inferred from homology"/>
<dbReference type="SMART" id="SM00546">
    <property type="entry name" value="CUE"/>
    <property type="match status" value="1"/>
</dbReference>
<evidence type="ECO:0000256" key="10">
    <source>
        <dbReference type="SAM" id="Phobius"/>
    </source>
</evidence>
<dbReference type="GO" id="GO:0043130">
    <property type="term" value="F:ubiquitin binding"/>
    <property type="evidence" value="ECO:0007669"/>
    <property type="project" value="InterPro"/>
</dbReference>
<gene>
    <name evidence="12" type="ORF">WICPIJ_008849</name>
</gene>
<dbReference type="AlphaFoldDB" id="A0A9P8PW08"/>
<reference evidence="12" key="1">
    <citation type="journal article" date="2021" name="Open Biol.">
        <title>Shared evolutionary footprints suggest mitochondrial oxidative damage underlies multiple complex I losses in fungi.</title>
        <authorList>
            <person name="Schikora-Tamarit M.A."/>
            <person name="Marcet-Houben M."/>
            <person name="Nosek J."/>
            <person name="Gabaldon T."/>
        </authorList>
    </citation>
    <scope>NUCLEOTIDE SEQUENCE</scope>
    <source>
        <strain evidence="12">CBS2887</strain>
    </source>
</reference>
<feature type="transmembrane region" description="Helical" evidence="10">
    <location>
        <begin position="6"/>
        <end position="23"/>
    </location>
</feature>
<dbReference type="Pfam" id="PF02845">
    <property type="entry name" value="CUE"/>
    <property type="match status" value="1"/>
</dbReference>
<dbReference type="PROSITE" id="PS51140">
    <property type="entry name" value="CUE"/>
    <property type="match status" value="1"/>
</dbReference>
<dbReference type="Proteomes" id="UP000774326">
    <property type="component" value="Unassembled WGS sequence"/>
</dbReference>
<organism evidence="12 13">
    <name type="scientific">Wickerhamomyces pijperi</name>
    <name type="common">Yeast</name>
    <name type="synonym">Pichia pijperi</name>
    <dbReference type="NCBI Taxonomy" id="599730"/>
    <lineage>
        <taxon>Eukaryota</taxon>
        <taxon>Fungi</taxon>
        <taxon>Dikarya</taxon>
        <taxon>Ascomycota</taxon>
        <taxon>Saccharomycotina</taxon>
        <taxon>Saccharomycetes</taxon>
        <taxon>Phaffomycetales</taxon>
        <taxon>Wickerhamomycetaceae</taxon>
        <taxon>Wickerhamomyces</taxon>
    </lineage>
</organism>
<comment type="subcellular location">
    <subcellularLocation>
        <location evidence="1">Endoplasmic reticulum membrane</location>
        <topology evidence="1">Single-pass membrane protein</topology>
    </subcellularLocation>
</comment>
<keyword evidence="3" id="KW-0833">Ubl conjugation pathway</keyword>
<comment type="similarity">
    <text evidence="7">Belongs to the CUE1 family.</text>
</comment>
<dbReference type="FunFam" id="1.10.8.10:FF:000050">
    <property type="entry name" value="Related to AMFR protein"/>
    <property type="match status" value="1"/>
</dbReference>
<protein>
    <recommendedName>
        <fullName evidence="8">Coupling of ubiquitin conjugation to ER degradation protein 1</fullName>
    </recommendedName>
</protein>
<evidence type="ECO:0000256" key="1">
    <source>
        <dbReference type="ARBA" id="ARBA00004389"/>
    </source>
</evidence>
<evidence type="ECO:0000256" key="9">
    <source>
        <dbReference type="SAM" id="MobiDB-lite"/>
    </source>
</evidence>
<keyword evidence="2 10" id="KW-0812">Transmembrane</keyword>
<evidence type="ECO:0000313" key="12">
    <source>
        <dbReference type="EMBL" id="KAH3678299.1"/>
    </source>
</evidence>
<dbReference type="GO" id="GO:0005789">
    <property type="term" value="C:endoplasmic reticulum membrane"/>
    <property type="evidence" value="ECO:0007669"/>
    <property type="project" value="UniProtKB-SubCell"/>
</dbReference>
<dbReference type="EMBL" id="JAEUBG010005102">
    <property type="protein sequence ID" value="KAH3678299.1"/>
    <property type="molecule type" value="Genomic_DNA"/>
</dbReference>
<evidence type="ECO:0000256" key="6">
    <source>
        <dbReference type="ARBA" id="ARBA00023136"/>
    </source>
</evidence>
<dbReference type="OrthoDB" id="3824970at2759"/>
<keyword evidence="6 10" id="KW-0472">Membrane</keyword>
<keyword evidence="13" id="KW-1185">Reference proteome</keyword>
<evidence type="ECO:0000256" key="8">
    <source>
        <dbReference type="ARBA" id="ARBA00072899"/>
    </source>
</evidence>
<evidence type="ECO:0000256" key="7">
    <source>
        <dbReference type="ARBA" id="ARBA00061383"/>
    </source>
</evidence>
<name>A0A9P8PW08_WICPI</name>
<evidence type="ECO:0000256" key="5">
    <source>
        <dbReference type="ARBA" id="ARBA00022989"/>
    </source>
</evidence>
<evidence type="ECO:0000259" key="11">
    <source>
        <dbReference type="PROSITE" id="PS51140"/>
    </source>
</evidence>
<keyword evidence="5 10" id="KW-1133">Transmembrane helix</keyword>
<dbReference type="CDD" id="cd14424">
    <property type="entry name" value="CUE_Cue1p_like"/>
    <property type="match status" value="1"/>
</dbReference>
<dbReference type="Gene3D" id="1.10.8.10">
    <property type="entry name" value="DNA helicase RuvA subunit, C-terminal domain"/>
    <property type="match status" value="1"/>
</dbReference>
<feature type="region of interest" description="Disordered" evidence="9">
    <location>
        <begin position="33"/>
        <end position="58"/>
    </location>
</feature>
<reference evidence="12" key="2">
    <citation type="submission" date="2021-01" db="EMBL/GenBank/DDBJ databases">
        <authorList>
            <person name="Schikora-Tamarit M.A."/>
        </authorList>
    </citation>
    <scope>NUCLEOTIDE SEQUENCE</scope>
    <source>
        <strain evidence="12">CBS2887</strain>
    </source>
</reference>
<feature type="domain" description="CUE" evidence="11">
    <location>
        <begin position="64"/>
        <end position="106"/>
    </location>
</feature>
<sequence>MDSSTLIFVSALFVLFIFLKWFISSEDEENQSISNASASTTNGTTTLPHQQLQQQQQPRLRRDVTTDMIEVVQSLAPHLHVEQIKYDLQKTGSVQITVDRILAGDSLPFPPNYRPPPVTTNSNPVPNNIKAENLMKKYGVDEFASTGLEKPENKWLDSADKREKNLLDKKKEMILKARKRLESQMRGDADLSHVVNK</sequence>
<evidence type="ECO:0000256" key="3">
    <source>
        <dbReference type="ARBA" id="ARBA00022786"/>
    </source>
</evidence>
<evidence type="ECO:0000313" key="13">
    <source>
        <dbReference type="Proteomes" id="UP000774326"/>
    </source>
</evidence>
<accession>A0A9P8PW08</accession>
<keyword evidence="4" id="KW-0256">Endoplasmic reticulum</keyword>